<protein>
    <submittedName>
        <fullName evidence="1">Uncharacterized protein</fullName>
    </submittedName>
</protein>
<reference evidence="1" key="1">
    <citation type="submission" date="2014-11" db="EMBL/GenBank/DDBJ databases">
        <authorList>
            <person name="Amaro Gonzalez C."/>
        </authorList>
    </citation>
    <scope>NUCLEOTIDE SEQUENCE</scope>
</reference>
<evidence type="ECO:0000313" key="1">
    <source>
        <dbReference type="EMBL" id="JAH15304.1"/>
    </source>
</evidence>
<name>A0A0E9QEW1_ANGAN</name>
<dbReference type="EMBL" id="GBXM01093273">
    <property type="protein sequence ID" value="JAH15304.1"/>
    <property type="molecule type" value="Transcribed_RNA"/>
</dbReference>
<dbReference type="AlphaFoldDB" id="A0A0E9QEW1"/>
<organism evidence="1">
    <name type="scientific">Anguilla anguilla</name>
    <name type="common">European freshwater eel</name>
    <name type="synonym">Muraena anguilla</name>
    <dbReference type="NCBI Taxonomy" id="7936"/>
    <lineage>
        <taxon>Eukaryota</taxon>
        <taxon>Metazoa</taxon>
        <taxon>Chordata</taxon>
        <taxon>Craniata</taxon>
        <taxon>Vertebrata</taxon>
        <taxon>Euteleostomi</taxon>
        <taxon>Actinopterygii</taxon>
        <taxon>Neopterygii</taxon>
        <taxon>Teleostei</taxon>
        <taxon>Anguilliformes</taxon>
        <taxon>Anguillidae</taxon>
        <taxon>Anguilla</taxon>
    </lineage>
</organism>
<reference evidence="1" key="2">
    <citation type="journal article" date="2015" name="Fish Shellfish Immunol.">
        <title>Early steps in the European eel (Anguilla anguilla)-Vibrio vulnificus interaction in the gills: Role of the RtxA13 toxin.</title>
        <authorList>
            <person name="Callol A."/>
            <person name="Pajuelo D."/>
            <person name="Ebbesson L."/>
            <person name="Teles M."/>
            <person name="MacKenzie S."/>
            <person name="Amaro C."/>
        </authorList>
    </citation>
    <scope>NUCLEOTIDE SEQUENCE</scope>
</reference>
<sequence length="65" mass="7151">MGFRQHALEIGGSCRPIPHQQLAFLLLLEPYPLNIVSPDSAITRHAFLYSALHVKSAVHDGDDSV</sequence>
<accession>A0A0E9QEW1</accession>
<proteinExistence type="predicted"/>